<evidence type="ECO:0000256" key="3">
    <source>
        <dbReference type="ARBA" id="ARBA00022475"/>
    </source>
</evidence>
<dbReference type="InterPro" id="IPR036640">
    <property type="entry name" value="ABC1_TM_sf"/>
</dbReference>
<dbReference type="GO" id="GO:0005524">
    <property type="term" value="F:ATP binding"/>
    <property type="evidence" value="ECO:0007669"/>
    <property type="project" value="UniProtKB-KW"/>
</dbReference>
<keyword evidence="2" id="KW-0813">Transport</keyword>
<evidence type="ECO:0000313" key="14">
    <source>
        <dbReference type="EMBL" id="SAM59545.1"/>
    </source>
</evidence>
<gene>
    <name evidence="14" type="ORF">CHUV0807_0573</name>
</gene>
<dbReference type="PROSITE" id="PS50929">
    <property type="entry name" value="ABC_TM1F"/>
    <property type="match status" value="1"/>
</dbReference>
<keyword evidence="7 10" id="KW-1133">Transmembrane helix</keyword>
<feature type="transmembrane region" description="Helical" evidence="10">
    <location>
        <begin position="265"/>
        <end position="284"/>
    </location>
</feature>
<feature type="compositionally biased region" description="Pro residues" evidence="9">
    <location>
        <begin position="702"/>
        <end position="714"/>
    </location>
</feature>
<dbReference type="InterPro" id="IPR039421">
    <property type="entry name" value="Type_1_exporter"/>
</dbReference>
<feature type="domain" description="ABC transmembrane type-1" evidence="12">
    <location>
        <begin position="153"/>
        <end position="435"/>
    </location>
</feature>
<proteinExistence type="predicted"/>
<dbReference type="Proteomes" id="UP000190837">
    <property type="component" value="Unassembled WGS sequence"/>
</dbReference>
<sequence>MNSLLEHVSLLTRILGSPVAAVTLAASVPRDDAGDFDQKALGEELKHQGFENHLQKRPLRKIPQLALPAVILLRDGEAAVLKKLAGDEAVIEFAGIGEQRLATAELEAQYLGYAWFIKPKAAKDVRSELPEYELPKGWFWRVIWRFRRYYYQVIIATFLINFLALVSSLYVMNVYDRVIPNKSMETLWVLSIGVSLAIFFEFLAKLIRGHLTDIAGKKADLIISAALFRRVMQLRMADKPASSGSYANNLRDFESVRDFMTSASLLAFVDMPFFLLFITVMHMVAGQLAVVPLTIIPIVVIAGILAQFPLARSINESMRESSQRQGLAVEAIEGVETLKVNNAFSWAQRRWDAYTAKTAASSIKTRDISNFVTSFSAAIQQLNTVILVVYGTYLIHAENVHDRITMGALIACVILSGRALGPVAQIAGLAVRFQQARLALQGVNNITRRPIERHADRQYITLDHPEGKIGFENVTFAYGKEGKRVLDNLTLNVKAGEKIAILGRIGSGKSTLLKLAAGLYEPQNGMVSLDDVDERQIDPYFLRSEVALLAQSPRLFLGTLRENLDLARSDGFYSDEILLNALKRFGLERLIQGHPHGLDMQLGENGAGLSGGQQQIVSLARLTLRNPRVVLLDEPTSGLDQNTEQQVLRALADWVRDRTMIVVTHRPQILMLVDRIIVMEQGQIVMDGPKQAVLDRLSGRPATPPGAPAAPQPAPVAGHGKQETI</sequence>
<feature type="transmembrane region" description="Helical" evidence="10">
    <location>
        <begin position="187"/>
        <end position="207"/>
    </location>
</feature>
<evidence type="ECO:0000256" key="8">
    <source>
        <dbReference type="ARBA" id="ARBA00023136"/>
    </source>
</evidence>
<evidence type="ECO:0000256" key="2">
    <source>
        <dbReference type="ARBA" id="ARBA00022448"/>
    </source>
</evidence>
<evidence type="ECO:0000256" key="10">
    <source>
        <dbReference type="SAM" id="Phobius"/>
    </source>
</evidence>
<name>A0A1C3H2X3_9GAMM</name>
<evidence type="ECO:0000259" key="12">
    <source>
        <dbReference type="PROSITE" id="PS50929"/>
    </source>
</evidence>
<dbReference type="SUPFAM" id="SSF52540">
    <property type="entry name" value="P-loop containing nucleoside triphosphate hydrolases"/>
    <property type="match status" value="1"/>
</dbReference>
<dbReference type="Gene3D" id="1.20.1560.10">
    <property type="entry name" value="ABC transporter type 1, transmembrane domain"/>
    <property type="match status" value="1"/>
</dbReference>
<dbReference type="SUPFAM" id="SSF90123">
    <property type="entry name" value="ABC transporter transmembrane region"/>
    <property type="match status" value="1"/>
</dbReference>
<keyword evidence="5" id="KW-0547">Nucleotide-binding</keyword>
<dbReference type="GO" id="GO:0034040">
    <property type="term" value="F:ATPase-coupled lipid transmembrane transporter activity"/>
    <property type="evidence" value="ECO:0007669"/>
    <property type="project" value="TreeGrafter"/>
</dbReference>
<dbReference type="CDD" id="cd18587">
    <property type="entry name" value="ABC_6TM_LapB_like"/>
    <property type="match status" value="1"/>
</dbReference>
<feature type="transmembrane region" description="Helical" evidence="10">
    <location>
        <begin position="149"/>
        <end position="175"/>
    </location>
</feature>
<dbReference type="PROSITE" id="PS50990">
    <property type="entry name" value="PEPTIDASE_C39"/>
    <property type="match status" value="1"/>
</dbReference>
<dbReference type="Gene3D" id="3.90.70.10">
    <property type="entry name" value="Cysteine proteinases"/>
    <property type="match status" value="1"/>
</dbReference>
<feature type="domain" description="Peptidase C39" evidence="13">
    <location>
        <begin position="1"/>
        <end position="117"/>
    </location>
</feature>
<dbReference type="GO" id="GO:0006508">
    <property type="term" value="P:proteolysis"/>
    <property type="evidence" value="ECO:0007669"/>
    <property type="project" value="InterPro"/>
</dbReference>
<keyword evidence="3" id="KW-1003">Cell membrane</keyword>
<dbReference type="InterPro" id="IPR003439">
    <property type="entry name" value="ABC_transporter-like_ATP-bd"/>
</dbReference>
<dbReference type="EMBL" id="FKLO01000024">
    <property type="protein sequence ID" value="SAM59545.1"/>
    <property type="molecule type" value="Genomic_DNA"/>
</dbReference>
<evidence type="ECO:0000256" key="5">
    <source>
        <dbReference type="ARBA" id="ARBA00022741"/>
    </source>
</evidence>
<evidence type="ECO:0000313" key="15">
    <source>
        <dbReference type="Proteomes" id="UP000190837"/>
    </source>
</evidence>
<keyword evidence="6" id="KW-0067">ATP-binding</keyword>
<feature type="domain" description="ABC transporter" evidence="11">
    <location>
        <begin position="469"/>
        <end position="706"/>
    </location>
</feature>
<dbReference type="AlphaFoldDB" id="A0A1C3H2X3"/>
<dbReference type="PANTHER" id="PTHR24221">
    <property type="entry name" value="ATP-BINDING CASSETTE SUB-FAMILY B"/>
    <property type="match status" value="1"/>
</dbReference>
<dbReference type="NCBIfam" id="TIGR03375">
    <property type="entry name" value="type_I_sec_LssB"/>
    <property type="match status" value="1"/>
</dbReference>
<keyword evidence="8 10" id="KW-0472">Membrane</keyword>
<dbReference type="GO" id="GO:0016887">
    <property type="term" value="F:ATP hydrolysis activity"/>
    <property type="evidence" value="ECO:0007669"/>
    <property type="project" value="InterPro"/>
</dbReference>
<dbReference type="InterPro" id="IPR017750">
    <property type="entry name" value="ATPase_T1SS"/>
</dbReference>
<evidence type="ECO:0000259" key="13">
    <source>
        <dbReference type="PROSITE" id="PS50990"/>
    </source>
</evidence>
<evidence type="ECO:0000256" key="7">
    <source>
        <dbReference type="ARBA" id="ARBA00022989"/>
    </source>
</evidence>
<dbReference type="Pfam" id="PF00664">
    <property type="entry name" value="ABC_membrane"/>
    <property type="match status" value="1"/>
</dbReference>
<dbReference type="FunFam" id="3.40.50.300:FF:000299">
    <property type="entry name" value="ABC transporter ATP-binding protein/permease"/>
    <property type="match status" value="1"/>
</dbReference>
<organism evidence="14 15">
    <name type="scientific">Cardiobacterium hominis</name>
    <dbReference type="NCBI Taxonomy" id="2718"/>
    <lineage>
        <taxon>Bacteria</taxon>
        <taxon>Pseudomonadati</taxon>
        <taxon>Pseudomonadota</taxon>
        <taxon>Gammaproteobacteria</taxon>
        <taxon>Cardiobacteriales</taxon>
        <taxon>Cardiobacteriaceae</taxon>
        <taxon>Cardiobacterium</taxon>
    </lineage>
</organism>
<feature type="region of interest" description="Disordered" evidence="9">
    <location>
        <begin position="695"/>
        <end position="725"/>
    </location>
</feature>
<dbReference type="GO" id="GO:0008233">
    <property type="term" value="F:peptidase activity"/>
    <property type="evidence" value="ECO:0007669"/>
    <property type="project" value="InterPro"/>
</dbReference>
<evidence type="ECO:0000259" key="11">
    <source>
        <dbReference type="PROSITE" id="PS50893"/>
    </source>
</evidence>
<dbReference type="InterPro" id="IPR005074">
    <property type="entry name" value="Peptidase_C39"/>
</dbReference>
<dbReference type="GO" id="GO:0140359">
    <property type="term" value="F:ABC-type transporter activity"/>
    <property type="evidence" value="ECO:0007669"/>
    <property type="project" value="InterPro"/>
</dbReference>
<dbReference type="PROSITE" id="PS50893">
    <property type="entry name" value="ABC_TRANSPORTER_2"/>
    <property type="match status" value="1"/>
</dbReference>
<dbReference type="Gene3D" id="3.40.50.300">
    <property type="entry name" value="P-loop containing nucleotide triphosphate hydrolases"/>
    <property type="match status" value="1"/>
</dbReference>
<keyword evidence="4 10" id="KW-0812">Transmembrane</keyword>
<dbReference type="Pfam" id="PF00005">
    <property type="entry name" value="ABC_tran"/>
    <property type="match status" value="1"/>
</dbReference>
<evidence type="ECO:0000256" key="9">
    <source>
        <dbReference type="SAM" id="MobiDB-lite"/>
    </source>
</evidence>
<dbReference type="InterPro" id="IPR011527">
    <property type="entry name" value="ABC1_TM_dom"/>
</dbReference>
<dbReference type="SMART" id="SM00382">
    <property type="entry name" value="AAA"/>
    <property type="match status" value="1"/>
</dbReference>
<evidence type="ECO:0000256" key="1">
    <source>
        <dbReference type="ARBA" id="ARBA00004651"/>
    </source>
</evidence>
<dbReference type="PANTHER" id="PTHR24221:SF248">
    <property type="entry name" value="ABC TRANSPORTER TRANSMEMBRANE REGION"/>
    <property type="match status" value="1"/>
</dbReference>
<evidence type="ECO:0000256" key="4">
    <source>
        <dbReference type="ARBA" id="ARBA00022692"/>
    </source>
</evidence>
<accession>A0A1C3H2X3</accession>
<feature type="transmembrane region" description="Helical" evidence="10">
    <location>
        <begin position="290"/>
        <end position="311"/>
    </location>
</feature>
<reference evidence="15" key="1">
    <citation type="submission" date="2016-04" db="EMBL/GenBank/DDBJ databases">
        <authorList>
            <person name="Tagini F."/>
        </authorList>
    </citation>
    <scope>NUCLEOTIDE SEQUENCE [LARGE SCALE GENOMIC DNA]</scope>
    <source>
        <strain evidence="15">CHUV0807</strain>
    </source>
</reference>
<dbReference type="GO" id="GO:0005886">
    <property type="term" value="C:plasma membrane"/>
    <property type="evidence" value="ECO:0007669"/>
    <property type="project" value="UniProtKB-SubCell"/>
</dbReference>
<protein>
    <submittedName>
        <fullName evidence="14">ABC transporter, transmembrane region:ABC transporter:Peptidase C39, bacteriocin processing</fullName>
    </submittedName>
</protein>
<dbReference type="InterPro" id="IPR003593">
    <property type="entry name" value="AAA+_ATPase"/>
</dbReference>
<comment type="subcellular location">
    <subcellularLocation>
        <location evidence="1">Cell membrane</location>
        <topology evidence="1">Multi-pass membrane protein</topology>
    </subcellularLocation>
</comment>
<evidence type="ECO:0000256" key="6">
    <source>
        <dbReference type="ARBA" id="ARBA00022840"/>
    </source>
</evidence>
<dbReference type="InterPro" id="IPR027417">
    <property type="entry name" value="P-loop_NTPase"/>
</dbReference>
<dbReference type="RefSeq" id="WP_079539563.1">
    <property type="nucleotide sequence ID" value="NZ_FKLO01000024.1"/>
</dbReference>